<evidence type="ECO:0000313" key="4">
    <source>
        <dbReference type="Proteomes" id="UP000007241"/>
    </source>
</evidence>
<organism evidence="3 4">
    <name type="scientific">Batrachochytrium dendrobatidis (strain JAM81 / FGSC 10211)</name>
    <name type="common">Frog chytrid fungus</name>
    <dbReference type="NCBI Taxonomy" id="684364"/>
    <lineage>
        <taxon>Eukaryota</taxon>
        <taxon>Fungi</taxon>
        <taxon>Fungi incertae sedis</taxon>
        <taxon>Chytridiomycota</taxon>
        <taxon>Chytridiomycota incertae sedis</taxon>
        <taxon>Chytridiomycetes</taxon>
        <taxon>Rhizophydiales</taxon>
        <taxon>Rhizophydiales incertae sedis</taxon>
        <taxon>Batrachochytrium</taxon>
    </lineage>
</organism>
<name>F4NU21_BATDJ</name>
<dbReference type="HOGENOM" id="CLU_518715_0_0_1"/>
<feature type="region of interest" description="Disordered" evidence="2">
    <location>
        <begin position="151"/>
        <end position="184"/>
    </location>
</feature>
<gene>
    <name evidence="3" type="ORF">BATDEDRAFT_85507</name>
</gene>
<feature type="region of interest" description="Disordered" evidence="2">
    <location>
        <begin position="506"/>
        <end position="525"/>
    </location>
</feature>
<feature type="region of interest" description="Disordered" evidence="2">
    <location>
        <begin position="247"/>
        <end position="269"/>
    </location>
</feature>
<dbReference type="RefSeq" id="XP_006676295.1">
    <property type="nucleotide sequence ID" value="XM_006676232.1"/>
</dbReference>
<dbReference type="InParanoid" id="F4NU21"/>
<evidence type="ECO:0000256" key="2">
    <source>
        <dbReference type="SAM" id="MobiDB-lite"/>
    </source>
</evidence>
<keyword evidence="4" id="KW-1185">Reference proteome</keyword>
<feature type="compositionally biased region" description="Polar residues" evidence="2">
    <location>
        <begin position="76"/>
        <end position="93"/>
    </location>
</feature>
<sequence length="525" mass="58327">MDTAINRVLDSVEILLPVQSNIPSIEARILERDQDNHSIQLRKALAASKFDTVHKSSYRRRVSGSALSSHYPHFESGSTISPSIDASTSSTPSHGVALKQTIARSGPELGSNMPFKPLFPSHAQSQLDNTPLRYRQPTKIATMDEPNAQVQLNSSATPSPSQQSLTSDTTSHIDSSPTTVHLSKEQQRKIFQALKKKIKSLQTELDAVKTESRSQLDYSNNQIRTLQEIIESKQHRLKVQASLGSLSNTGGANASCKDSDNPSPKHKQVLPETTDAYTFSLNATVKTLSTHISQQAAEIDRLTSTITSSTIHCNPASTGNIAHSINSLELQEKRLQNTICNTTNKMADCLALVFPEHNFNPVPSDSISRIEFVVSGFEALQAKMDQMESSYKVYLERHRLEQIESNLVDDNHIQSIDLNADRKKREIGQLKLTRDTHESIARAVEQGLYVTPSKTVLSTPRPQSISMQTAYSTHQEIQPKMIDDALPNTDNPLADRWSSILRTLEHRRSKRNSAQGNRRLEPDSV</sequence>
<dbReference type="AlphaFoldDB" id="F4NU21"/>
<dbReference type="EMBL" id="GL882879">
    <property type="protein sequence ID" value="EGF83971.1"/>
    <property type="molecule type" value="Genomic_DNA"/>
</dbReference>
<keyword evidence="1" id="KW-0175">Coiled coil</keyword>
<dbReference type="OrthoDB" id="10654864at2759"/>
<reference evidence="3 4" key="1">
    <citation type="submission" date="2009-12" db="EMBL/GenBank/DDBJ databases">
        <title>The draft genome of Batrachochytrium dendrobatidis.</title>
        <authorList>
            <consortium name="US DOE Joint Genome Institute (JGI-PGF)"/>
            <person name="Kuo A."/>
            <person name="Salamov A."/>
            <person name="Schmutz J."/>
            <person name="Lucas S."/>
            <person name="Pitluck S."/>
            <person name="Rosenblum E."/>
            <person name="Stajich J."/>
            <person name="Eisen M."/>
            <person name="Grigoriev I.V."/>
        </authorList>
    </citation>
    <scope>NUCLEOTIDE SEQUENCE [LARGE SCALE GENOMIC DNA]</scope>
    <source>
        <strain evidence="4">JAM81 / FGSC 10211</strain>
    </source>
</reference>
<feature type="region of interest" description="Disordered" evidence="2">
    <location>
        <begin position="74"/>
        <end position="93"/>
    </location>
</feature>
<evidence type="ECO:0000313" key="3">
    <source>
        <dbReference type="EMBL" id="EGF83971.1"/>
    </source>
</evidence>
<dbReference type="Proteomes" id="UP000007241">
    <property type="component" value="Unassembled WGS sequence"/>
</dbReference>
<proteinExistence type="predicted"/>
<dbReference type="GeneID" id="18242089"/>
<feature type="coiled-coil region" evidence="1">
    <location>
        <begin position="184"/>
        <end position="211"/>
    </location>
</feature>
<accession>F4NU21</accession>
<evidence type="ECO:0000256" key="1">
    <source>
        <dbReference type="SAM" id="Coils"/>
    </source>
</evidence>
<protein>
    <submittedName>
        <fullName evidence="3">Uncharacterized protein</fullName>
    </submittedName>
</protein>
<feature type="compositionally biased region" description="Polar residues" evidence="2">
    <location>
        <begin position="151"/>
        <end position="181"/>
    </location>
</feature>